<feature type="non-terminal residue" evidence="1">
    <location>
        <position position="1"/>
    </location>
</feature>
<dbReference type="EMBL" id="UINC01072561">
    <property type="protein sequence ID" value="SVC08295.1"/>
    <property type="molecule type" value="Genomic_DNA"/>
</dbReference>
<dbReference type="AlphaFoldDB" id="A0A382J9P6"/>
<protein>
    <submittedName>
        <fullName evidence="1">Uncharacterized protein</fullName>
    </submittedName>
</protein>
<sequence length="162" mass="19262">RYAIWSGDETYNYKSNILLRLEMLADLCETTEPEEPNDKQLFSKHLIEVQNMITLVTDMESGEVDFESSTEREQLTEVMRSSNKIWRFRNKIKNGELGTTEHAEMVDEIEDYLAQGQKINAIKYYREEMKTRFDERVSLRESKDFVDSIDDDLKRRGIVRYK</sequence>
<name>A0A382J9P6_9ZZZZ</name>
<evidence type="ECO:0000313" key="1">
    <source>
        <dbReference type="EMBL" id="SVC08295.1"/>
    </source>
</evidence>
<dbReference type="InterPro" id="IPR014719">
    <property type="entry name" value="Ribosomal_bL12_C/ClpS-like"/>
</dbReference>
<gene>
    <name evidence="1" type="ORF">METZ01_LOCUS261149</name>
</gene>
<proteinExistence type="predicted"/>
<dbReference type="Gene3D" id="3.30.1390.10">
    <property type="match status" value="1"/>
</dbReference>
<reference evidence="1" key="1">
    <citation type="submission" date="2018-05" db="EMBL/GenBank/DDBJ databases">
        <authorList>
            <person name="Lanie J.A."/>
            <person name="Ng W.-L."/>
            <person name="Kazmierczak K.M."/>
            <person name="Andrzejewski T.M."/>
            <person name="Davidsen T.M."/>
            <person name="Wayne K.J."/>
            <person name="Tettelin H."/>
            <person name="Glass J.I."/>
            <person name="Rusch D."/>
            <person name="Podicherti R."/>
            <person name="Tsui H.-C.T."/>
            <person name="Winkler M.E."/>
        </authorList>
    </citation>
    <scope>NUCLEOTIDE SEQUENCE</scope>
</reference>
<organism evidence="1">
    <name type="scientific">marine metagenome</name>
    <dbReference type="NCBI Taxonomy" id="408172"/>
    <lineage>
        <taxon>unclassified sequences</taxon>
        <taxon>metagenomes</taxon>
        <taxon>ecological metagenomes</taxon>
    </lineage>
</organism>
<accession>A0A382J9P6</accession>